<sequence>MQAQEKEPQFELLKLFKYHTEQREDFLNVIEMYFQNLEGVVFSMDQLNLEEDGTKQSKDIYLGLLSFHLNKILILQRSAEKNESDMLGAVGSKFLNSDLNEIRDFEVLRSLMLLGGEMTQTAVQKLSKSLTAVQSYQLYSGELSNQQLIEVFQEIGQEIVGYLRSNIEQMHHHNSHWRTWMAACCNSLK</sequence>
<evidence type="ECO:0000313" key="2">
    <source>
        <dbReference type="Proteomes" id="UP000501466"/>
    </source>
</evidence>
<gene>
    <name evidence="1" type="ORF">THMIRHAT_23490</name>
</gene>
<dbReference type="Proteomes" id="UP000501466">
    <property type="component" value="Chromosome"/>
</dbReference>
<dbReference type="EMBL" id="AP021888">
    <property type="protein sequence ID" value="BBP44603.1"/>
    <property type="molecule type" value="Genomic_DNA"/>
</dbReference>
<dbReference type="KEGG" id="tzo:THMIRHAT_23490"/>
<evidence type="ECO:0000313" key="1">
    <source>
        <dbReference type="EMBL" id="BBP44603.1"/>
    </source>
</evidence>
<reference evidence="2" key="1">
    <citation type="submission" date="2019-11" db="EMBL/GenBank/DDBJ databases">
        <title>Isolation and characterization of two novel species in the genus Thiomicrorhabdus.</title>
        <authorList>
            <person name="Mochizuki J."/>
            <person name="Kojima H."/>
            <person name="Fukui M."/>
        </authorList>
    </citation>
    <scope>NUCLEOTIDE SEQUENCE [LARGE SCALE GENOMIC DNA]</scope>
    <source>
        <strain evidence="2">AkT22</strain>
    </source>
</reference>
<proteinExistence type="predicted"/>
<accession>A0A6F8PR48</accession>
<dbReference type="AlphaFoldDB" id="A0A6F8PR48"/>
<organism evidence="1 2">
    <name type="scientific">Thiosulfativibrio zosterae</name>
    <dbReference type="NCBI Taxonomy" id="2675053"/>
    <lineage>
        <taxon>Bacteria</taxon>
        <taxon>Pseudomonadati</taxon>
        <taxon>Pseudomonadota</taxon>
        <taxon>Gammaproteobacteria</taxon>
        <taxon>Thiotrichales</taxon>
        <taxon>Piscirickettsiaceae</taxon>
        <taxon>Thiosulfativibrio</taxon>
    </lineage>
</organism>
<dbReference type="RefSeq" id="WP_173292312.1">
    <property type="nucleotide sequence ID" value="NZ_AP021888.1"/>
</dbReference>
<protein>
    <submittedName>
        <fullName evidence="1">Uncharacterized protein</fullName>
    </submittedName>
</protein>
<name>A0A6F8PR48_9GAMM</name>
<keyword evidence="2" id="KW-1185">Reference proteome</keyword>